<organism evidence="1 2">
    <name type="scientific">Paramecium octaurelia</name>
    <dbReference type="NCBI Taxonomy" id="43137"/>
    <lineage>
        <taxon>Eukaryota</taxon>
        <taxon>Sar</taxon>
        <taxon>Alveolata</taxon>
        <taxon>Ciliophora</taxon>
        <taxon>Intramacronucleata</taxon>
        <taxon>Oligohymenophorea</taxon>
        <taxon>Peniculida</taxon>
        <taxon>Parameciidae</taxon>
        <taxon>Paramecium</taxon>
    </lineage>
</organism>
<sequence length="44" mass="5336">MTRSIYQSIKQQGNQMKENSIDVDRNQTISVHLKNEYKKVKKYY</sequence>
<dbReference type="AlphaFoldDB" id="A0A8S1W130"/>
<evidence type="ECO:0000313" key="2">
    <source>
        <dbReference type="Proteomes" id="UP000683925"/>
    </source>
</evidence>
<gene>
    <name evidence="1" type="ORF">POCTA_138.1.T0780041</name>
</gene>
<accession>A0A8S1W130</accession>
<proteinExistence type="predicted"/>
<dbReference type="EMBL" id="CAJJDP010000077">
    <property type="protein sequence ID" value="CAD8181975.1"/>
    <property type="molecule type" value="Genomic_DNA"/>
</dbReference>
<reference evidence="1" key="1">
    <citation type="submission" date="2021-01" db="EMBL/GenBank/DDBJ databases">
        <authorList>
            <consortium name="Genoscope - CEA"/>
            <person name="William W."/>
        </authorList>
    </citation>
    <scope>NUCLEOTIDE SEQUENCE</scope>
</reference>
<dbReference type="Proteomes" id="UP000683925">
    <property type="component" value="Unassembled WGS sequence"/>
</dbReference>
<keyword evidence="2" id="KW-1185">Reference proteome</keyword>
<evidence type="ECO:0000313" key="1">
    <source>
        <dbReference type="EMBL" id="CAD8181975.1"/>
    </source>
</evidence>
<protein>
    <submittedName>
        <fullName evidence="1">Uncharacterized protein</fullName>
    </submittedName>
</protein>
<name>A0A8S1W130_PAROT</name>
<comment type="caution">
    <text evidence="1">The sequence shown here is derived from an EMBL/GenBank/DDBJ whole genome shotgun (WGS) entry which is preliminary data.</text>
</comment>